<dbReference type="SMART" id="SM00398">
    <property type="entry name" value="HMG"/>
    <property type="match status" value="1"/>
</dbReference>
<dbReference type="PANTHER" id="PTHR10270:SF216">
    <property type="entry name" value="TRANSCRIPTION FACTOR SOX-17"/>
    <property type="match status" value="1"/>
</dbReference>
<organism evidence="9 10">
    <name type="scientific">Spermophilus dauricus</name>
    <name type="common">Daurian ground squirrel</name>
    <dbReference type="NCBI Taxonomy" id="99837"/>
    <lineage>
        <taxon>Eukaryota</taxon>
        <taxon>Metazoa</taxon>
        <taxon>Chordata</taxon>
        <taxon>Craniata</taxon>
        <taxon>Vertebrata</taxon>
        <taxon>Euteleostomi</taxon>
        <taxon>Mammalia</taxon>
        <taxon>Eutheria</taxon>
        <taxon>Euarchontoglires</taxon>
        <taxon>Glires</taxon>
        <taxon>Rodentia</taxon>
        <taxon>Sciuromorpha</taxon>
        <taxon>Sciuridae</taxon>
        <taxon>Xerinae</taxon>
        <taxon>Marmotini</taxon>
        <taxon>Spermophilus</taxon>
    </lineage>
</organism>
<dbReference type="Gene3D" id="1.10.30.10">
    <property type="entry name" value="High mobility group box domain"/>
    <property type="match status" value="1"/>
</dbReference>
<protein>
    <submittedName>
        <fullName evidence="9">SRY-box transcription factor 17</fullName>
    </submittedName>
</protein>
<dbReference type="GO" id="GO:0001706">
    <property type="term" value="P:endoderm formation"/>
    <property type="evidence" value="ECO:0007669"/>
    <property type="project" value="TreeGrafter"/>
</dbReference>
<dbReference type="CDD" id="cd22047">
    <property type="entry name" value="HMG-box_SoxF_SOX17"/>
    <property type="match status" value="1"/>
</dbReference>
<keyword evidence="5 6" id="KW-0539">Nucleus</keyword>
<dbReference type="GO" id="GO:0000978">
    <property type="term" value="F:RNA polymerase II cis-regulatory region sequence-specific DNA binding"/>
    <property type="evidence" value="ECO:0007669"/>
    <property type="project" value="TreeGrafter"/>
</dbReference>
<evidence type="ECO:0000256" key="4">
    <source>
        <dbReference type="ARBA" id="ARBA00023163"/>
    </source>
</evidence>
<sequence length="174" mass="18540">MSSPDAGYASDDQSQPRNALPAVMAGLGPCPWAESLSPLGDMKVKGEAAASTGASAGAGRPAKGESRIRRPMNAFMVWAKDERKRLAQQNPDLHNAELSKMLGKSWKALTLAEKRPFVEEAERLRVQHMNVRDGKIMFVLLDITELTGLAEPQAAALGSEGGPSSSSTEISLPL</sequence>
<dbReference type="InterPro" id="IPR050140">
    <property type="entry name" value="SRY-related_HMG-box_TF-like"/>
</dbReference>
<dbReference type="GO" id="GO:0001525">
    <property type="term" value="P:angiogenesis"/>
    <property type="evidence" value="ECO:0007669"/>
    <property type="project" value="TreeGrafter"/>
</dbReference>
<evidence type="ECO:0000313" key="9">
    <source>
        <dbReference type="Ensembl" id="ENSSDAP00000014164.1"/>
    </source>
</evidence>
<evidence type="ECO:0000259" key="8">
    <source>
        <dbReference type="PROSITE" id="PS50118"/>
    </source>
</evidence>
<keyword evidence="3 6" id="KW-0238">DNA-binding</keyword>
<dbReference type="GO" id="GO:0001570">
    <property type="term" value="P:vasculogenesis"/>
    <property type="evidence" value="ECO:0007669"/>
    <property type="project" value="TreeGrafter"/>
</dbReference>
<evidence type="ECO:0000256" key="5">
    <source>
        <dbReference type="ARBA" id="ARBA00023242"/>
    </source>
</evidence>
<evidence type="ECO:0000256" key="1">
    <source>
        <dbReference type="ARBA" id="ARBA00022782"/>
    </source>
</evidence>
<evidence type="ECO:0000313" key="10">
    <source>
        <dbReference type="Proteomes" id="UP000694422"/>
    </source>
</evidence>
<dbReference type="Ensembl" id="ENSSDAT00000016051.1">
    <property type="protein sequence ID" value="ENSSDAP00000014164.1"/>
    <property type="gene ID" value="ENSSDAG00000012757.1"/>
</dbReference>
<keyword evidence="4" id="KW-0804">Transcription</keyword>
<evidence type="ECO:0000256" key="3">
    <source>
        <dbReference type="ARBA" id="ARBA00023125"/>
    </source>
</evidence>
<evidence type="ECO:0000256" key="6">
    <source>
        <dbReference type="PROSITE-ProRule" id="PRU00267"/>
    </source>
</evidence>
<dbReference type="GO" id="GO:0001228">
    <property type="term" value="F:DNA-binding transcription activator activity, RNA polymerase II-specific"/>
    <property type="evidence" value="ECO:0007669"/>
    <property type="project" value="TreeGrafter"/>
</dbReference>
<feature type="region of interest" description="Disordered" evidence="7">
    <location>
        <begin position="1"/>
        <end position="25"/>
    </location>
</feature>
<dbReference type="PROSITE" id="PS50118">
    <property type="entry name" value="HMG_BOX_2"/>
    <property type="match status" value="1"/>
</dbReference>
<evidence type="ECO:0000256" key="7">
    <source>
        <dbReference type="SAM" id="MobiDB-lite"/>
    </source>
</evidence>
<proteinExistence type="predicted"/>
<feature type="region of interest" description="Disordered" evidence="7">
    <location>
        <begin position="155"/>
        <end position="174"/>
    </location>
</feature>
<keyword evidence="2" id="KW-0805">Transcription regulation</keyword>
<dbReference type="InterPro" id="IPR036910">
    <property type="entry name" value="HMG_box_dom_sf"/>
</dbReference>
<dbReference type="InterPro" id="IPR009071">
    <property type="entry name" value="HMG_box_dom"/>
</dbReference>
<dbReference type="GO" id="GO:0090090">
    <property type="term" value="P:negative regulation of canonical Wnt signaling pathway"/>
    <property type="evidence" value="ECO:0007669"/>
    <property type="project" value="TreeGrafter"/>
</dbReference>
<dbReference type="Pfam" id="PF00505">
    <property type="entry name" value="HMG_box"/>
    <property type="match status" value="1"/>
</dbReference>
<dbReference type="SUPFAM" id="SSF47095">
    <property type="entry name" value="HMG-box"/>
    <property type="match status" value="1"/>
</dbReference>
<dbReference type="GO" id="GO:0005634">
    <property type="term" value="C:nucleus"/>
    <property type="evidence" value="ECO:0007669"/>
    <property type="project" value="UniProtKB-UniRule"/>
</dbReference>
<keyword evidence="1" id="KW-0221">Differentiation</keyword>
<dbReference type="Proteomes" id="UP000694422">
    <property type="component" value="Unplaced"/>
</dbReference>
<reference evidence="9" key="1">
    <citation type="submission" date="2025-08" db="UniProtKB">
        <authorList>
            <consortium name="Ensembl"/>
        </authorList>
    </citation>
    <scope>IDENTIFICATION</scope>
</reference>
<name>A0A8C9PQG8_SPEDA</name>
<feature type="domain" description="HMG box" evidence="8">
    <location>
        <begin position="68"/>
        <end position="136"/>
    </location>
</feature>
<dbReference type="PANTHER" id="PTHR10270">
    <property type="entry name" value="SOX TRANSCRIPTION FACTOR"/>
    <property type="match status" value="1"/>
</dbReference>
<reference evidence="9" key="2">
    <citation type="submission" date="2025-09" db="UniProtKB">
        <authorList>
            <consortium name="Ensembl"/>
        </authorList>
    </citation>
    <scope>IDENTIFICATION</scope>
</reference>
<dbReference type="GO" id="GO:0007507">
    <property type="term" value="P:heart development"/>
    <property type="evidence" value="ECO:0007669"/>
    <property type="project" value="TreeGrafter"/>
</dbReference>
<dbReference type="AlphaFoldDB" id="A0A8C9PQG8"/>
<accession>A0A8C9PQG8</accession>
<dbReference type="FunFam" id="1.10.30.10:FF:000003">
    <property type="entry name" value="Putative transcription factor SOX-6"/>
    <property type="match status" value="1"/>
</dbReference>
<evidence type="ECO:0000256" key="2">
    <source>
        <dbReference type="ARBA" id="ARBA00023015"/>
    </source>
</evidence>
<feature type="DNA-binding region" description="HMG box" evidence="6">
    <location>
        <begin position="68"/>
        <end position="136"/>
    </location>
</feature>
<keyword evidence="10" id="KW-1185">Reference proteome</keyword>